<keyword evidence="1" id="KW-0324">Glycolysis</keyword>
<dbReference type="SMART" id="SM00855">
    <property type="entry name" value="PGAM"/>
    <property type="match status" value="1"/>
</dbReference>
<dbReference type="InterPro" id="IPR050275">
    <property type="entry name" value="PGM_Phosphatase"/>
</dbReference>
<dbReference type="PIRSF" id="PIRSF000709">
    <property type="entry name" value="6PFK_2-Ptase"/>
    <property type="match status" value="1"/>
</dbReference>
<dbReference type="InterPro" id="IPR013078">
    <property type="entry name" value="His_Pase_superF_clade-1"/>
</dbReference>
<accession>A0A1W1CMU2</accession>
<dbReference type="GO" id="GO:0016791">
    <property type="term" value="F:phosphatase activity"/>
    <property type="evidence" value="ECO:0007669"/>
    <property type="project" value="TreeGrafter"/>
</dbReference>
<evidence type="ECO:0000256" key="1">
    <source>
        <dbReference type="ARBA" id="ARBA00023152"/>
    </source>
</evidence>
<dbReference type="PANTHER" id="PTHR48100:SF1">
    <property type="entry name" value="HISTIDINE PHOSPHATASE FAMILY PROTEIN-RELATED"/>
    <property type="match status" value="1"/>
</dbReference>
<dbReference type="InterPro" id="IPR001345">
    <property type="entry name" value="PG/BPGM_mutase_AS"/>
</dbReference>
<gene>
    <name evidence="3" type="ORF">MNB_SV-12-1499</name>
</gene>
<sequence>MAYPKIILVRHGETKWNVEGRYQGQLDSPLTERGIKQAKKNGQKIKRHLAKLGKDEVKIFSSPLGRAKSTAFLIVDELGLSPNRVIVDTQIQEFNYGILEGKTKEYCNENHNEIIKAREANKWFYQIENGDSYELVAKRVKSWLDKLDSDITIIAITHEMVNRALRKLYRKISIDEALSLRQPNNMVLILENDEEEILT</sequence>
<reference evidence="3" key="1">
    <citation type="submission" date="2016-10" db="EMBL/GenBank/DDBJ databases">
        <authorList>
            <person name="de Groot N.N."/>
        </authorList>
    </citation>
    <scope>NUCLEOTIDE SEQUENCE</scope>
</reference>
<keyword evidence="2" id="KW-0413">Isomerase</keyword>
<dbReference type="CDD" id="cd07067">
    <property type="entry name" value="HP_PGM_like"/>
    <property type="match status" value="1"/>
</dbReference>
<dbReference type="EMBL" id="FPHE01000160">
    <property type="protein sequence ID" value="SFV67094.1"/>
    <property type="molecule type" value="Genomic_DNA"/>
</dbReference>
<dbReference type="AlphaFoldDB" id="A0A1W1CMU2"/>
<protein>
    <submittedName>
        <fullName evidence="3">Phosphoglycerate mutase family</fullName>
    </submittedName>
</protein>
<evidence type="ECO:0000313" key="3">
    <source>
        <dbReference type="EMBL" id="SFV67094.1"/>
    </source>
</evidence>
<proteinExistence type="predicted"/>
<dbReference type="PANTHER" id="PTHR48100">
    <property type="entry name" value="BROAD-SPECIFICITY PHOSPHATASE YOR283W-RELATED"/>
    <property type="match status" value="1"/>
</dbReference>
<dbReference type="Pfam" id="PF00300">
    <property type="entry name" value="His_Phos_1"/>
    <property type="match status" value="1"/>
</dbReference>
<organism evidence="3">
    <name type="scientific">hydrothermal vent metagenome</name>
    <dbReference type="NCBI Taxonomy" id="652676"/>
    <lineage>
        <taxon>unclassified sequences</taxon>
        <taxon>metagenomes</taxon>
        <taxon>ecological metagenomes</taxon>
    </lineage>
</organism>
<dbReference type="GO" id="GO:0005737">
    <property type="term" value="C:cytoplasm"/>
    <property type="evidence" value="ECO:0007669"/>
    <property type="project" value="TreeGrafter"/>
</dbReference>
<dbReference type="PROSITE" id="PS00175">
    <property type="entry name" value="PG_MUTASE"/>
    <property type="match status" value="1"/>
</dbReference>
<dbReference type="Gene3D" id="3.40.50.1240">
    <property type="entry name" value="Phosphoglycerate mutase-like"/>
    <property type="match status" value="1"/>
</dbReference>
<dbReference type="SUPFAM" id="SSF53254">
    <property type="entry name" value="Phosphoglycerate mutase-like"/>
    <property type="match status" value="1"/>
</dbReference>
<evidence type="ECO:0000256" key="2">
    <source>
        <dbReference type="ARBA" id="ARBA00023235"/>
    </source>
</evidence>
<dbReference type="InterPro" id="IPR029033">
    <property type="entry name" value="His_PPase_superfam"/>
</dbReference>
<name>A0A1W1CMU2_9ZZZZ</name>